<reference evidence="3" key="2">
    <citation type="submission" date="2019-10" db="EMBL/GenBank/DDBJ databases">
        <title>A de novo genome assembly of a pear dwarfing rootstock.</title>
        <authorList>
            <person name="Wang F."/>
            <person name="Wang J."/>
            <person name="Li S."/>
            <person name="Zhang Y."/>
            <person name="Fang M."/>
            <person name="Ma L."/>
            <person name="Zhao Y."/>
            <person name="Jiang S."/>
        </authorList>
    </citation>
    <scope>NUCLEOTIDE SEQUENCE [LARGE SCALE GENOMIC DNA]</scope>
</reference>
<sequence length="103" mass="12109">MYEINKHRDVPACAIIYSPDEPQPDVCPDPSEARRLIEQFKNMPEEEQNKKMVKHGMFLKQMVEKEQEKVNKLKKENQEVEIWLAMNQCLTGKSLTSLQFTDL</sequence>
<evidence type="ECO:0000256" key="1">
    <source>
        <dbReference type="SAM" id="Coils"/>
    </source>
</evidence>
<reference evidence="2 3" key="3">
    <citation type="submission" date="2019-11" db="EMBL/GenBank/DDBJ databases">
        <title>A de novo genome assembly of a pear dwarfing rootstock.</title>
        <authorList>
            <person name="Wang F."/>
            <person name="Wang J."/>
            <person name="Li S."/>
            <person name="Zhang Y."/>
            <person name="Fang M."/>
            <person name="Ma L."/>
            <person name="Zhao Y."/>
            <person name="Jiang S."/>
        </authorList>
    </citation>
    <scope>NUCLEOTIDE SEQUENCE [LARGE SCALE GENOMIC DNA]</scope>
    <source>
        <strain evidence="2">S2</strain>
        <tissue evidence="2">Leaf</tissue>
    </source>
</reference>
<feature type="coiled-coil region" evidence="1">
    <location>
        <begin position="56"/>
        <end position="83"/>
    </location>
</feature>
<protein>
    <submittedName>
        <fullName evidence="2">Agamous-like MADS-box protein AGL80</fullName>
    </submittedName>
</protein>
<organism evidence="2 3">
    <name type="scientific">Pyrus ussuriensis x Pyrus communis</name>
    <dbReference type="NCBI Taxonomy" id="2448454"/>
    <lineage>
        <taxon>Eukaryota</taxon>
        <taxon>Viridiplantae</taxon>
        <taxon>Streptophyta</taxon>
        <taxon>Embryophyta</taxon>
        <taxon>Tracheophyta</taxon>
        <taxon>Spermatophyta</taxon>
        <taxon>Magnoliopsida</taxon>
        <taxon>eudicotyledons</taxon>
        <taxon>Gunneridae</taxon>
        <taxon>Pentapetalae</taxon>
        <taxon>rosids</taxon>
        <taxon>fabids</taxon>
        <taxon>Rosales</taxon>
        <taxon>Rosaceae</taxon>
        <taxon>Amygdaloideae</taxon>
        <taxon>Maleae</taxon>
        <taxon>Pyrus</taxon>
    </lineage>
</organism>
<keyword evidence="3" id="KW-1185">Reference proteome</keyword>
<name>A0A5N5FY40_9ROSA</name>
<dbReference type="Proteomes" id="UP000327157">
    <property type="component" value="Chromosome 11"/>
</dbReference>
<dbReference type="OrthoDB" id="976893at2759"/>
<gene>
    <name evidence="2" type="ORF">D8674_006017</name>
</gene>
<comment type="caution">
    <text evidence="2">The sequence shown here is derived from an EMBL/GenBank/DDBJ whole genome shotgun (WGS) entry which is preliminary data.</text>
</comment>
<reference evidence="2 3" key="1">
    <citation type="submission" date="2019-09" db="EMBL/GenBank/DDBJ databases">
        <authorList>
            <person name="Ou C."/>
        </authorList>
    </citation>
    <scope>NUCLEOTIDE SEQUENCE [LARGE SCALE GENOMIC DNA]</scope>
    <source>
        <strain evidence="2">S2</strain>
        <tissue evidence="2">Leaf</tissue>
    </source>
</reference>
<evidence type="ECO:0000313" key="3">
    <source>
        <dbReference type="Proteomes" id="UP000327157"/>
    </source>
</evidence>
<dbReference type="EMBL" id="SMOL01000559">
    <property type="protein sequence ID" value="KAB2606300.1"/>
    <property type="molecule type" value="Genomic_DNA"/>
</dbReference>
<keyword evidence="1" id="KW-0175">Coiled coil</keyword>
<accession>A0A5N5FY40</accession>
<proteinExistence type="predicted"/>
<dbReference type="AlphaFoldDB" id="A0A5N5FY40"/>
<evidence type="ECO:0000313" key="2">
    <source>
        <dbReference type="EMBL" id="KAB2606300.1"/>
    </source>
</evidence>